<evidence type="ECO:0000313" key="2">
    <source>
        <dbReference type="EMBL" id="CAD8855562.1"/>
    </source>
</evidence>
<feature type="transmembrane region" description="Helical" evidence="1">
    <location>
        <begin position="33"/>
        <end position="57"/>
    </location>
</feature>
<proteinExistence type="predicted"/>
<dbReference type="SUPFAM" id="SSF52200">
    <property type="entry name" value="Toll/Interleukin receptor TIR domain"/>
    <property type="match status" value="1"/>
</dbReference>
<evidence type="ECO:0008006" key="3">
    <source>
        <dbReference type="Google" id="ProtNLM"/>
    </source>
</evidence>
<keyword evidence="1" id="KW-0472">Membrane</keyword>
<dbReference type="InterPro" id="IPR035897">
    <property type="entry name" value="Toll_tir_struct_dom_sf"/>
</dbReference>
<dbReference type="Gene3D" id="3.40.50.10140">
    <property type="entry name" value="Toll/interleukin-1 receptor homology (TIR) domain"/>
    <property type="match status" value="1"/>
</dbReference>
<name>A0A7S1AK81_NOCSC</name>
<dbReference type="AlphaFoldDB" id="A0A7S1AK81"/>
<protein>
    <recommendedName>
        <fullName evidence="3">TIR domain-containing protein</fullName>
    </recommendedName>
</protein>
<keyword evidence="1" id="KW-1133">Transmembrane helix</keyword>
<sequence length="456" mass="49371">MTNIFDGVVTAGLQLILICAALSTDMLADEEQMSILGTVSVCFIFCAVAVAMVVAVCQRLRPHPRYDVFVCHHKADASAQARLLKCIMRAMKMEVFIDSDDLQHLDTLFDLVRCRVLHVIVYLTRGTLARPWCAGEIVTAHRNSKKTTVVLTDGATGFAPPTEQEMDNLTSYVDGADVILSRFLISMADVQRAYRWLLSEQVPAVRFPAALRGRQRFEGLVSLLLHGSVGAVAPPIVPQRDYLLVSSDPLDSEATAAAGILCTCIEQELLGITQHGAVICADHEDPDVGTLVRNARAVVVLLTACTLEALPQLAAIVSCMQRTTVPVIPVATPLFQFPGANFYDTVLPALWTGDVDVPQATELIRAFFQVISLPLAVDSSTEVIEAQSKVVLQRVPKRSDSSTKVLLPSASAGAAGSVQDNNLNGVKQNVEIDMTDLHVDVPGDSDSNGEVIWHEF</sequence>
<evidence type="ECO:0000256" key="1">
    <source>
        <dbReference type="SAM" id="Phobius"/>
    </source>
</evidence>
<gene>
    <name evidence="2" type="ORF">NSCI0253_LOCUS29914</name>
</gene>
<organism evidence="2">
    <name type="scientific">Noctiluca scintillans</name>
    <name type="common">Sea sparkle</name>
    <name type="synonym">Red tide dinoflagellate</name>
    <dbReference type="NCBI Taxonomy" id="2966"/>
    <lineage>
        <taxon>Eukaryota</taxon>
        <taxon>Sar</taxon>
        <taxon>Alveolata</taxon>
        <taxon>Dinophyceae</taxon>
        <taxon>Noctilucales</taxon>
        <taxon>Noctilucaceae</taxon>
        <taxon>Noctiluca</taxon>
    </lineage>
</organism>
<dbReference type="EMBL" id="HBFQ01042303">
    <property type="protein sequence ID" value="CAD8855562.1"/>
    <property type="molecule type" value="Transcribed_RNA"/>
</dbReference>
<accession>A0A7S1AK81</accession>
<reference evidence="2" key="1">
    <citation type="submission" date="2021-01" db="EMBL/GenBank/DDBJ databases">
        <authorList>
            <person name="Corre E."/>
            <person name="Pelletier E."/>
            <person name="Niang G."/>
            <person name="Scheremetjew M."/>
            <person name="Finn R."/>
            <person name="Kale V."/>
            <person name="Holt S."/>
            <person name="Cochrane G."/>
            <person name="Meng A."/>
            <person name="Brown T."/>
            <person name="Cohen L."/>
        </authorList>
    </citation>
    <scope>NUCLEOTIDE SEQUENCE</scope>
</reference>
<keyword evidence="1" id="KW-0812">Transmembrane</keyword>